<evidence type="ECO:0000313" key="3">
    <source>
        <dbReference type="Proteomes" id="UP000474296"/>
    </source>
</evidence>
<dbReference type="SUPFAM" id="SSF54373">
    <property type="entry name" value="FAD-linked reductases, C-terminal domain"/>
    <property type="match status" value="1"/>
</dbReference>
<accession>A0A6M0CLF1</accession>
<comment type="caution">
    <text evidence="2">The sequence shown here is derived from an EMBL/GenBank/DDBJ whole genome shotgun (WGS) entry which is preliminary data.</text>
</comment>
<dbReference type="Proteomes" id="UP000474296">
    <property type="component" value="Unassembled WGS sequence"/>
</dbReference>
<dbReference type="EMBL" id="JAABOQ010000007">
    <property type="protein sequence ID" value="NER18775.1"/>
    <property type="molecule type" value="Genomic_DNA"/>
</dbReference>
<feature type="domain" description="FAD dependent oxidoreductase" evidence="1">
    <location>
        <begin position="4"/>
        <end position="327"/>
    </location>
</feature>
<dbReference type="Gene3D" id="3.50.50.60">
    <property type="entry name" value="FAD/NAD(P)-binding domain"/>
    <property type="match status" value="1"/>
</dbReference>
<keyword evidence="3" id="KW-1185">Reference proteome</keyword>
<dbReference type="GO" id="GO:0005737">
    <property type="term" value="C:cytoplasm"/>
    <property type="evidence" value="ECO:0007669"/>
    <property type="project" value="TreeGrafter"/>
</dbReference>
<dbReference type="SUPFAM" id="SSF51971">
    <property type="entry name" value="Nucleotide-binding domain"/>
    <property type="match status" value="1"/>
</dbReference>
<dbReference type="Gene3D" id="3.30.9.10">
    <property type="entry name" value="D-Amino Acid Oxidase, subunit A, domain 2"/>
    <property type="match status" value="1"/>
</dbReference>
<dbReference type="InterPro" id="IPR036188">
    <property type="entry name" value="FAD/NAD-bd_sf"/>
</dbReference>
<sequence length="348" mass="39777">MKVDYIIVGLGLAGISMIERLEQNNKRYFVFNDDSQQATKTAAGIYNPTNLKRYTAVWNAIDHLKEVPVFFDQIEKRLGIVLRKDLPIYRRFASIEEQNNWIVASDKPKLAPFLSNNFIPNRNNHLITSQDFGEVLQTGRVDTNKMIQAYRSYLVKKDRYKNELFNHADIVFNGNSSISYKGIDARTIIFCEGYGAVKNPFFSYLPLQGNKGEYIVIESEELKMDFIFKAGLFVVPLGNDQYKVGATFNREDKTNGTTQEAQDEISEKLKKIVSCDFKIVGQVAGIRPTTKDRKPFLGRHPEHHQLAILNGFGSRGIMMAPTLSKQLFDHLENNTSLDKEVDINRYLT</sequence>
<dbReference type="PANTHER" id="PTHR13847">
    <property type="entry name" value="SARCOSINE DEHYDROGENASE-RELATED"/>
    <property type="match status" value="1"/>
</dbReference>
<dbReference type="Pfam" id="PF01266">
    <property type="entry name" value="DAO"/>
    <property type="match status" value="1"/>
</dbReference>
<evidence type="ECO:0000259" key="1">
    <source>
        <dbReference type="Pfam" id="PF01266"/>
    </source>
</evidence>
<proteinExistence type="predicted"/>
<dbReference type="InterPro" id="IPR006076">
    <property type="entry name" value="FAD-dep_OxRdtase"/>
</dbReference>
<reference evidence="2 3" key="1">
    <citation type="submission" date="2020-01" db="EMBL/GenBank/DDBJ databases">
        <title>Spongiivirga citrea KCTC 32990T.</title>
        <authorList>
            <person name="Wang G."/>
        </authorList>
    </citation>
    <scope>NUCLEOTIDE SEQUENCE [LARGE SCALE GENOMIC DNA]</scope>
    <source>
        <strain evidence="2 3">KCTC 32990</strain>
    </source>
</reference>
<dbReference type="RefSeq" id="WP_164033459.1">
    <property type="nucleotide sequence ID" value="NZ_JAABOQ010000007.1"/>
</dbReference>
<organism evidence="2 3">
    <name type="scientific">Spongiivirga citrea</name>
    <dbReference type="NCBI Taxonomy" id="1481457"/>
    <lineage>
        <taxon>Bacteria</taxon>
        <taxon>Pseudomonadati</taxon>
        <taxon>Bacteroidota</taxon>
        <taxon>Flavobacteriia</taxon>
        <taxon>Flavobacteriales</taxon>
        <taxon>Flavobacteriaceae</taxon>
        <taxon>Spongiivirga</taxon>
    </lineage>
</organism>
<dbReference type="AlphaFoldDB" id="A0A6M0CLF1"/>
<name>A0A6M0CLF1_9FLAO</name>
<evidence type="ECO:0000313" key="2">
    <source>
        <dbReference type="EMBL" id="NER18775.1"/>
    </source>
</evidence>
<protein>
    <submittedName>
        <fullName evidence="2">FAD-dependent oxidoreductase</fullName>
    </submittedName>
</protein>
<gene>
    <name evidence="2" type="ORF">GWK10_16270</name>
</gene>